<dbReference type="InterPro" id="IPR032567">
    <property type="entry name" value="RTL1-rel"/>
</dbReference>
<name>A0A067DB76_CITSI</name>
<sequence>MTIKELEERVEQLSHQFNEKVEVLSQQSNDLQELILSLHDQFIRFQEDRNNNQPLQINNQQPEPAGRIGGALVQPRHIRLDFLVLSGENPTSLIFRCEQYQRLAALLETDVLSLAIGHLDGDAVPWYHWLEQTMGNMTWAQFKRALVTQFGTFEDGDAVGTQNLPESFFISCFLSGLREDIKIGVQMLKPASLLQTFELARFQEEYAAVSNRRIPPRPSMSRPSPPLLNSSPTITKTGGSSQPSLLGPPPPGLPPFRRLSVAEQTERRAKGLCFNCDEQFKPGHRCKAPQLLLLDADIEDKDEQAEALEELPETLEVSLKALTGATPQNTMRLKGNLKKHGVTILIDSSSTHIFLNSSLAKQYGCPVTTTTQFQVTVADGGVISSSGKCSHVPVNSQGFQFHLDFFLLPVSGCDIVLGAEWLRSLGAILWDFSKLTMQFTWKGQTVQLTGYDSLPPALANHGEINQLLLQEKQGIFFQIMAITTS</sequence>
<gene>
    <name evidence="2" type="ORF">CISIN_1g042094mg</name>
</gene>
<dbReference type="PANTHER" id="PTHR15503">
    <property type="entry name" value="LDOC1 RELATED"/>
    <property type="match status" value="1"/>
</dbReference>
<feature type="compositionally biased region" description="Low complexity" evidence="1">
    <location>
        <begin position="219"/>
        <end position="245"/>
    </location>
</feature>
<feature type="non-terminal residue" evidence="2">
    <location>
        <position position="485"/>
    </location>
</feature>
<dbReference type="PANTHER" id="PTHR15503:SF22">
    <property type="entry name" value="TRANSPOSON TY3-I GAG POLYPROTEIN"/>
    <property type="match status" value="1"/>
</dbReference>
<evidence type="ECO:0000313" key="2">
    <source>
        <dbReference type="EMBL" id="KDO36262.1"/>
    </source>
</evidence>
<accession>A0A067DB76</accession>
<dbReference type="SUPFAM" id="SSF50630">
    <property type="entry name" value="Acid proteases"/>
    <property type="match status" value="1"/>
</dbReference>
<organism evidence="2 3">
    <name type="scientific">Citrus sinensis</name>
    <name type="common">Sweet orange</name>
    <name type="synonym">Citrus aurantium var. sinensis</name>
    <dbReference type="NCBI Taxonomy" id="2711"/>
    <lineage>
        <taxon>Eukaryota</taxon>
        <taxon>Viridiplantae</taxon>
        <taxon>Streptophyta</taxon>
        <taxon>Embryophyta</taxon>
        <taxon>Tracheophyta</taxon>
        <taxon>Spermatophyta</taxon>
        <taxon>Magnoliopsida</taxon>
        <taxon>eudicotyledons</taxon>
        <taxon>Gunneridae</taxon>
        <taxon>Pentapetalae</taxon>
        <taxon>rosids</taxon>
        <taxon>malvids</taxon>
        <taxon>Sapindales</taxon>
        <taxon>Rutaceae</taxon>
        <taxon>Aurantioideae</taxon>
        <taxon>Citrus</taxon>
    </lineage>
</organism>
<protein>
    <recommendedName>
        <fullName evidence="4">Retrotransposon gag domain-containing protein</fullName>
    </recommendedName>
</protein>
<dbReference type="Proteomes" id="UP000027120">
    <property type="component" value="Unassembled WGS sequence"/>
</dbReference>
<dbReference type="Gene3D" id="2.40.70.10">
    <property type="entry name" value="Acid Proteases"/>
    <property type="match status" value="1"/>
</dbReference>
<keyword evidence="3" id="KW-1185">Reference proteome</keyword>
<dbReference type="EMBL" id="KK795145">
    <property type="protein sequence ID" value="KDO36262.1"/>
    <property type="molecule type" value="Genomic_DNA"/>
</dbReference>
<dbReference type="AlphaFoldDB" id="A0A067DB76"/>
<evidence type="ECO:0008006" key="4">
    <source>
        <dbReference type="Google" id="ProtNLM"/>
    </source>
</evidence>
<proteinExistence type="predicted"/>
<dbReference type="Pfam" id="PF08284">
    <property type="entry name" value="RVP_2"/>
    <property type="match status" value="1"/>
</dbReference>
<dbReference type="InterPro" id="IPR021109">
    <property type="entry name" value="Peptidase_aspartic_dom_sf"/>
</dbReference>
<reference evidence="2 3" key="1">
    <citation type="submission" date="2014-04" db="EMBL/GenBank/DDBJ databases">
        <authorList>
            <consortium name="International Citrus Genome Consortium"/>
            <person name="Gmitter F."/>
            <person name="Chen C."/>
            <person name="Farmerie W."/>
            <person name="Harkins T."/>
            <person name="Desany B."/>
            <person name="Mohiuddin M."/>
            <person name="Kodira C."/>
            <person name="Borodovsky M."/>
            <person name="Lomsadze A."/>
            <person name="Burns P."/>
            <person name="Jenkins J."/>
            <person name="Prochnik S."/>
            <person name="Shu S."/>
            <person name="Chapman J."/>
            <person name="Pitluck S."/>
            <person name="Schmutz J."/>
            <person name="Rokhsar D."/>
        </authorList>
    </citation>
    <scope>NUCLEOTIDE SEQUENCE</scope>
</reference>
<evidence type="ECO:0000313" key="3">
    <source>
        <dbReference type="Proteomes" id="UP000027120"/>
    </source>
</evidence>
<dbReference type="SMR" id="A0A067DB76"/>
<dbReference type="CDD" id="cd00303">
    <property type="entry name" value="retropepsin_like"/>
    <property type="match status" value="1"/>
</dbReference>
<evidence type="ECO:0000256" key="1">
    <source>
        <dbReference type="SAM" id="MobiDB-lite"/>
    </source>
</evidence>
<feature type="region of interest" description="Disordered" evidence="1">
    <location>
        <begin position="211"/>
        <end position="257"/>
    </location>
</feature>